<organism evidence="1 2">
    <name type="scientific">Acetobacter tropicalis</name>
    <dbReference type="NCBI Taxonomy" id="104102"/>
    <lineage>
        <taxon>Bacteria</taxon>
        <taxon>Pseudomonadati</taxon>
        <taxon>Pseudomonadota</taxon>
        <taxon>Alphaproteobacteria</taxon>
        <taxon>Acetobacterales</taxon>
        <taxon>Acetobacteraceae</taxon>
        <taxon>Acetobacter</taxon>
    </lineage>
</organism>
<evidence type="ECO:0000313" key="2">
    <source>
        <dbReference type="Proteomes" id="UP000321800"/>
    </source>
</evidence>
<sequence>MQTRTFLEHPQIRSVSASNVKRKVMRTKEATEYLALSVSAFRALAIKELESIKITEGRKETRPIRLSRISNHPMEKI</sequence>
<accession>A0A511FNJ1</accession>
<evidence type="ECO:0000313" key="1">
    <source>
        <dbReference type="EMBL" id="GEL50516.1"/>
    </source>
</evidence>
<protein>
    <submittedName>
        <fullName evidence="1">Uncharacterized protein</fullName>
    </submittedName>
</protein>
<dbReference type="Proteomes" id="UP000321800">
    <property type="component" value="Unassembled WGS sequence"/>
</dbReference>
<name>A0A511FNJ1_9PROT</name>
<dbReference type="AlphaFoldDB" id="A0A511FNJ1"/>
<proteinExistence type="predicted"/>
<comment type="caution">
    <text evidence="1">The sequence shown here is derived from an EMBL/GenBank/DDBJ whole genome shotgun (WGS) entry which is preliminary data.</text>
</comment>
<reference evidence="1 2" key="1">
    <citation type="submission" date="2019-07" db="EMBL/GenBank/DDBJ databases">
        <title>Whole genome shotgun sequence of Acetobacter tropicalis NBRC 16470.</title>
        <authorList>
            <person name="Hosoyama A."/>
            <person name="Uohara A."/>
            <person name="Ohji S."/>
            <person name="Ichikawa N."/>
        </authorList>
    </citation>
    <scope>NUCLEOTIDE SEQUENCE [LARGE SCALE GENOMIC DNA]</scope>
    <source>
        <strain evidence="1 2">NBRC 16470</strain>
    </source>
</reference>
<gene>
    <name evidence="1" type="ORF">ATR01nite_15910</name>
</gene>
<dbReference type="EMBL" id="BJVR01000012">
    <property type="protein sequence ID" value="GEL50516.1"/>
    <property type="molecule type" value="Genomic_DNA"/>
</dbReference>